<dbReference type="Proteomes" id="UP000003781">
    <property type="component" value="Unassembled WGS sequence"/>
</dbReference>
<evidence type="ECO:0000313" key="2">
    <source>
        <dbReference type="EMBL" id="EAZ90607.1"/>
    </source>
</evidence>
<comment type="caution">
    <text evidence="2">The sequence shown here is derived from an EMBL/GenBank/DDBJ whole genome shotgun (WGS) entry which is preliminary data.</text>
</comment>
<keyword evidence="3" id="KW-1185">Reference proteome</keyword>
<dbReference type="AlphaFoldDB" id="A3IS91"/>
<proteinExistence type="predicted"/>
<name>A3IS91_9CHRO</name>
<evidence type="ECO:0000313" key="3">
    <source>
        <dbReference type="Proteomes" id="UP000003781"/>
    </source>
</evidence>
<dbReference type="PANTHER" id="PTHR34457:SF3">
    <property type="entry name" value="PROTEIN TIC236, CHLOROPLASTIC"/>
    <property type="match status" value="1"/>
</dbReference>
<dbReference type="eggNOG" id="COG2911">
    <property type="taxonomic scope" value="Bacteria"/>
</dbReference>
<organism evidence="2 3">
    <name type="scientific">Crocosphaera chwakensis CCY0110</name>
    <dbReference type="NCBI Taxonomy" id="391612"/>
    <lineage>
        <taxon>Bacteria</taxon>
        <taxon>Bacillati</taxon>
        <taxon>Cyanobacteriota</taxon>
        <taxon>Cyanophyceae</taxon>
        <taxon>Oscillatoriophycideae</taxon>
        <taxon>Chroococcales</taxon>
        <taxon>Aphanothecaceae</taxon>
        <taxon>Crocosphaera</taxon>
        <taxon>Crocosphaera chwakensis</taxon>
    </lineage>
</organism>
<keyword evidence="1" id="KW-0472">Membrane</keyword>
<feature type="transmembrane region" description="Helical" evidence="1">
    <location>
        <begin position="29"/>
        <end position="52"/>
    </location>
</feature>
<gene>
    <name evidence="2" type="ORF">CY0110_08031</name>
</gene>
<dbReference type="PANTHER" id="PTHR34457">
    <property type="entry name" value="EMBRYO DEFECTIVE 2410"/>
    <property type="match status" value="1"/>
</dbReference>
<evidence type="ECO:0008006" key="4">
    <source>
        <dbReference type="Google" id="ProtNLM"/>
    </source>
</evidence>
<sequence>MIRNRSPKQRENNLQCLHKRDSKRRHHSFIGWSISVVLLGLAGGTLGGGFLVQRNLTPVVEEQLRTFLNRPVELGELEGFSFNYIRFGQTELLTTPTDPANVSMSGLKIAYNPLKYIIDRKLEIEVIAIEPSAYIEQGKDGNWLLTQFNTLNPNSPIRLKNLGIQKGEAIIVSRSKDGEKETPINIENLSGIIQPINNNSEIKFQVKSNFVNSDNKGNFNIAGIFNQENRSTNLLIRGHQLNAEIISQVLPLPIELEAGKIDANLEVSLANKKLTNFQGIAKLTHVDTNVEGLPQRLKTHGQLQFKGKKINFDEVITQFGEIRGVVKGYLDLDKGFNLSAKTQVIPIRNIFKTIKQEPKTIPIIGKVQGNLKIIGSLNNPDVLIALNNKDTIKIDRVDFQNIKTHLTLNKKQIKINQFEAIPTVGGEVIGKGNINISPSSPLYSINLEGKSLPTASLGNLYKTHIPNYIKQVSTQVNLSGNLKEPESFKAIGKANFQVAEGTVKAEHITYANGNWQSNILALGINLDSFDLPLNKGILQGSFQASGNIRKPIKESLKGIGELKIKVDNGWINAQNIQLSQGNWQANLQVNNANINQLLPKTDLEGKIQGSLYIAGDLNPNLNNIQAKGQGSLTVGGGQIVANNLFLSEGKWSSEIIGKNVNVNSLTNKVPEQLAGKLNSNLTLVGNVSPETFLESIEGKGNAKLMLSQGTIAAKDLTITQGNFNTTLIPEAIPLKVIASQLTGNLSGNLEIAGKLNKISPEYLQAKGNLQFSQGLPYINRFLTQLYNGMDNA</sequence>
<dbReference type="EMBL" id="AAXW01000022">
    <property type="protein sequence ID" value="EAZ90607.1"/>
    <property type="molecule type" value="Genomic_DNA"/>
</dbReference>
<dbReference type="RefSeq" id="WP_008276248.1">
    <property type="nucleotide sequence ID" value="NZ_AAXW01000022.1"/>
</dbReference>
<reference evidence="2 3" key="1">
    <citation type="submission" date="2007-03" db="EMBL/GenBank/DDBJ databases">
        <authorList>
            <person name="Stal L."/>
            <person name="Ferriera S."/>
            <person name="Johnson J."/>
            <person name="Kravitz S."/>
            <person name="Beeson K."/>
            <person name="Sutton G."/>
            <person name="Rogers Y.-H."/>
            <person name="Friedman R."/>
            <person name="Frazier M."/>
            <person name="Venter J.C."/>
        </authorList>
    </citation>
    <scope>NUCLEOTIDE SEQUENCE [LARGE SCALE GENOMIC DNA]</scope>
    <source>
        <strain evidence="2 3">CCY0110</strain>
    </source>
</reference>
<keyword evidence="1" id="KW-1133">Transmembrane helix</keyword>
<protein>
    <recommendedName>
        <fullName evidence="4">DUF3971 domain-containing protein</fullName>
    </recommendedName>
</protein>
<accession>A3IS91</accession>
<keyword evidence="1" id="KW-0812">Transmembrane</keyword>
<dbReference type="InterPro" id="IPR053022">
    <property type="entry name" value="Chloroplast_translocon_comp"/>
</dbReference>
<evidence type="ECO:0000256" key="1">
    <source>
        <dbReference type="SAM" id="Phobius"/>
    </source>
</evidence>